<dbReference type="Proteomes" id="UP001341840">
    <property type="component" value="Unassembled WGS sequence"/>
</dbReference>
<proteinExistence type="predicted"/>
<reference evidence="1 2" key="1">
    <citation type="journal article" date="2023" name="Plants (Basel)">
        <title>Bridging the Gap: Combining Genomics and Transcriptomics Approaches to Understand Stylosanthes scabra, an Orphan Legume from the Brazilian Caatinga.</title>
        <authorList>
            <person name="Ferreira-Neto J.R.C."/>
            <person name="da Silva M.D."/>
            <person name="Binneck E."/>
            <person name="de Melo N.F."/>
            <person name="da Silva R.H."/>
            <person name="de Melo A.L.T.M."/>
            <person name="Pandolfi V."/>
            <person name="Bustamante F.O."/>
            <person name="Brasileiro-Vidal A.C."/>
            <person name="Benko-Iseppon A.M."/>
        </authorList>
    </citation>
    <scope>NUCLEOTIDE SEQUENCE [LARGE SCALE GENOMIC DNA]</scope>
    <source>
        <tissue evidence="1">Leaves</tissue>
    </source>
</reference>
<keyword evidence="2" id="KW-1185">Reference proteome</keyword>
<accession>A0ABU6TS36</accession>
<protein>
    <submittedName>
        <fullName evidence="1">Uncharacterized protein</fullName>
    </submittedName>
</protein>
<organism evidence="1 2">
    <name type="scientific">Stylosanthes scabra</name>
    <dbReference type="NCBI Taxonomy" id="79078"/>
    <lineage>
        <taxon>Eukaryota</taxon>
        <taxon>Viridiplantae</taxon>
        <taxon>Streptophyta</taxon>
        <taxon>Embryophyta</taxon>
        <taxon>Tracheophyta</taxon>
        <taxon>Spermatophyta</taxon>
        <taxon>Magnoliopsida</taxon>
        <taxon>eudicotyledons</taxon>
        <taxon>Gunneridae</taxon>
        <taxon>Pentapetalae</taxon>
        <taxon>rosids</taxon>
        <taxon>fabids</taxon>
        <taxon>Fabales</taxon>
        <taxon>Fabaceae</taxon>
        <taxon>Papilionoideae</taxon>
        <taxon>50 kb inversion clade</taxon>
        <taxon>dalbergioids sensu lato</taxon>
        <taxon>Dalbergieae</taxon>
        <taxon>Pterocarpus clade</taxon>
        <taxon>Stylosanthes</taxon>
    </lineage>
</organism>
<gene>
    <name evidence="1" type="ORF">PIB30_084638</name>
</gene>
<name>A0ABU6TS36_9FABA</name>
<evidence type="ECO:0000313" key="1">
    <source>
        <dbReference type="EMBL" id="MED6151672.1"/>
    </source>
</evidence>
<sequence>MFIFFLFDLETGKPITTLANKRENLNDWFQRKRPAAAEHGFGGAKEGVPLIIAYHGVCSVSGHRKEVIFKCKYLARASKRADFGDQSLELRGEEVDLQSHSDAQVNKMCEREN</sequence>
<evidence type="ECO:0000313" key="2">
    <source>
        <dbReference type="Proteomes" id="UP001341840"/>
    </source>
</evidence>
<dbReference type="EMBL" id="JASCZI010092000">
    <property type="protein sequence ID" value="MED6151672.1"/>
    <property type="molecule type" value="Genomic_DNA"/>
</dbReference>
<comment type="caution">
    <text evidence="1">The sequence shown here is derived from an EMBL/GenBank/DDBJ whole genome shotgun (WGS) entry which is preliminary data.</text>
</comment>